<proteinExistence type="predicted"/>
<name>A0AB39AJE4_9CAUD</name>
<sequence length="448" mass="52144">MKFENQGFSHTTGSFAEEDNTKPKRFKMCYVDSDSFIVRGSKLMQEDYIEVLHKPSGRKKEFKNKTEFGVRGTKIIEGKWLDQQNKLRESKNLEPFPLEDFEILNKARLNPEYENFEEALSQAEMVFASNIKGIKENMESEDYTLCMSSGNGNYRDYESKTIGYKSGRGEKPIYFQEFKDAIAKTYKNKIWWTDNEEAEDHIQYIAKQQEALYGEDFSKWDCCASIIDKDVLQVYIPSKNFDNYDKGWRFPTKMECETILVAQTIAGDMSTDTIEGLPTLTESTTKYFGLRKANGVSKATAEKLLDGSKTIQEMWERAIFCYQQYYGFDKSYQFKDVHGEDQNWTWLDYMQQCYVLVKMRNYFGEIPCLRKYLSSIGVDYTKEIKYGETEVDTESLVENLEVCKITMSNLKGLTKSYKSLAKPKLVERMDEVSKVVDELEGNLSMLEK</sequence>
<protein>
    <submittedName>
        <fullName evidence="1">Uncharacterized protein</fullName>
    </submittedName>
</protein>
<reference evidence="1" key="1">
    <citation type="submission" date="2024-06" db="EMBL/GenBank/DDBJ databases">
        <authorList>
            <person name="Yang R."/>
        </authorList>
    </citation>
    <scope>NUCLEOTIDE SEQUENCE</scope>
</reference>
<dbReference type="EMBL" id="PP934186">
    <property type="protein sequence ID" value="XDG30890.1"/>
    <property type="molecule type" value="Genomic_DNA"/>
</dbReference>
<accession>A0AB39AJE4</accession>
<evidence type="ECO:0000313" key="1">
    <source>
        <dbReference type="EMBL" id="XDG30890.1"/>
    </source>
</evidence>
<organism evidence="1">
    <name type="scientific">Vibrio phage P018-4</name>
    <dbReference type="NCBI Taxonomy" id="3229728"/>
    <lineage>
        <taxon>Viruses</taxon>
        <taxon>Duplodnaviria</taxon>
        <taxon>Heunggongvirae</taxon>
        <taxon>Uroviricota</taxon>
        <taxon>Caudoviricetes</taxon>
    </lineage>
</organism>